<feature type="signal peptide" evidence="5">
    <location>
        <begin position="1"/>
        <end position="18"/>
    </location>
</feature>
<comment type="caution">
    <text evidence="7">The sequence shown here is derived from an EMBL/GenBank/DDBJ whole genome shotgun (WGS) entry which is preliminary data.</text>
</comment>
<evidence type="ECO:0000256" key="2">
    <source>
        <dbReference type="ARBA" id="ARBA00022771"/>
    </source>
</evidence>
<dbReference type="PANTHER" id="PTHR45969">
    <property type="entry name" value="RING ZINC FINGER PROTEIN-RELATED"/>
    <property type="match status" value="1"/>
</dbReference>
<dbReference type="AlphaFoldDB" id="A0A427ANG8"/>
<dbReference type="SMART" id="SM00184">
    <property type="entry name" value="RING"/>
    <property type="match status" value="1"/>
</dbReference>
<evidence type="ECO:0000313" key="8">
    <source>
        <dbReference type="Proteomes" id="UP000287651"/>
    </source>
</evidence>
<keyword evidence="1" id="KW-0479">Metal-binding</keyword>
<dbReference type="PROSITE" id="PS50089">
    <property type="entry name" value="ZF_RING_2"/>
    <property type="match status" value="1"/>
</dbReference>
<feature type="chain" id="PRO_5019544128" description="RING-type domain-containing protein" evidence="5">
    <location>
        <begin position="19"/>
        <end position="246"/>
    </location>
</feature>
<dbReference type="Gene3D" id="3.30.40.10">
    <property type="entry name" value="Zinc/RING finger domain, C3HC4 (zinc finger)"/>
    <property type="match status" value="1"/>
</dbReference>
<name>A0A427ANG8_ENSVE</name>
<evidence type="ECO:0000256" key="3">
    <source>
        <dbReference type="ARBA" id="ARBA00022833"/>
    </source>
</evidence>
<dbReference type="InterPro" id="IPR001841">
    <property type="entry name" value="Znf_RING"/>
</dbReference>
<dbReference type="PANTHER" id="PTHR45969:SF81">
    <property type="entry name" value="OS08G0157400 PROTEIN"/>
    <property type="match status" value="1"/>
</dbReference>
<accession>A0A427ANG8</accession>
<proteinExistence type="predicted"/>
<reference evidence="7 8" key="1">
    <citation type="journal article" date="2014" name="Agronomy (Basel)">
        <title>A Draft Genome Sequence for Ensete ventricosum, the Drought-Tolerant Tree Against Hunger.</title>
        <authorList>
            <person name="Harrison J."/>
            <person name="Moore K.A."/>
            <person name="Paszkiewicz K."/>
            <person name="Jones T."/>
            <person name="Grant M."/>
            <person name="Ambacheew D."/>
            <person name="Muzemil S."/>
            <person name="Studholme D.J."/>
        </authorList>
    </citation>
    <scope>NUCLEOTIDE SEQUENCE [LARGE SCALE GENOMIC DNA]</scope>
</reference>
<dbReference type="GO" id="GO:0061630">
    <property type="term" value="F:ubiquitin protein ligase activity"/>
    <property type="evidence" value="ECO:0007669"/>
    <property type="project" value="TreeGrafter"/>
</dbReference>
<dbReference type="Proteomes" id="UP000287651">
    <property type="component" value="Unassembled WGS sequence"/>
</dbReference>
<keyword evidence="3" id="KW-0862">Zinc</keyword>
<evidence type="ECO:0000256" key="4">
    <source>
        <dbReference type="PROSITE-ProRule" id="PRU00175"/>
    </source>
</evidence>
<dbReference type="GO" id="GO:0008270">
    <property type="term" value="F:zinc ion binding"/>
    <property type="evidence" value="ECO:0007669"/>
    <property type="project" value="UniProtKB-KW"/>
</dbReference>
<organism evidence="7 8">
    <name type="scientific">Ensete ventricosum</name>
    <name type="common">Abyssinian banana</name>
    <name type="synonym">Musa ensete</name>
    <dbReference type="NCBI Taxonomy" id="4639"/>
    <lineage>
        <taxon>Eukaryota</taxon>
        <taxon>Viridiplantae</taxon>
        <taxon>Streptophyta</taxon>
        <taxon>Embryophyta</taxon>
        <taxon>Tracheophyta</taxon>
        <taxon>Spermatophyta</taxon>
        <taxon>Magnoliopsida</taxon>
        <taxon>Liliopsida</taxon>
        <taxon>Zingiberales</taxon>
        <taxon>Musaceae</taxon>
        <taxon>Ensete</taxon>
    </lineage>
</organism>
<feature type="domain" description="RING-type" evidence="6">
    <location>
        <begin position="182"/>
        <end position="225"/>
    </location>
</feature>
<evidence type="ECO:0000313" key="7">
    <source>
        <dbReference type="EMBL" id="RRT77760.1"/>
    </source>
</evidence>
<dbReference type="Pfam" id="PF13639">
    <property type="entry name" value="zf-RING_2"/>
    <property type="match status" value="1"/>
</dbReference>
<dbReference type="EMBL" id="AMZH03001846">
    <property type="protein sequence ID" value="RRT77760.1"/>
    <property type="molecule type" value="Genomic_DNA"/>
</dbReference>
<keyword evidence="5" id="KW-0732">Signal</keyword>
<evidence type="ECO:0000256" key="5">
    <source>
        <dbReference type="SAM" id="SignalP"/>
    </source>
</evidence>
<dbReference type="SUPFAM" id="SSF57850">
    <property type="entry name" value="RING/U-box"/>
    <property type="match status" value="1"/>
</dbReference>
<protein>
    <recommendedName>
        <fullName evidence="6">RING-type domain-containing protein</fullName>
    </recommendedName>
</protein>
<gene>
    <name evidence="7" type="ORF">B296_00027263</name>
</gene>
<sequence length="246" mass="27513">MTILYLFLECCWVCWSKAMEDNRWWFRGIEISFQVDRVFLFPGINGRQLVSQPPSPVISLLLSYLFVPHINFVTLPIPILRSSSSTLPGSPTSNCTMGFPSVCYCVILPKPLLLVVQLVDLLKFVVSFTISCLLGLCPPQEDSAHPSPASAVHPSAIKRRLPIVEFSTPRSPVSFEGDEAVCAVCLGTLEDGDEVRELGNCCHAFHRLCIDKWVDVGRLTCPLCRTQLLPRGREEKEQLVMAVEFM</sequence>
<evidence type="ECO:0000259" key="6">
    <source>
        <dbReference type="PROSITE" id="PS50089"/>
    </source>
</evidence>
<dbReference type="GO" id="GO:0016567">
    <property type="term" value="P:protein ubiquitination"/>
    <property type="evidence" value="ECO:0007669"/>
    <property type="project" value="TreeGrafter"/>
</dbReference>
<dbReference type="InterPro" id="IPR013083">
    <property type="entry name" value="Znf_RING/FYVE/PHD"/>
</dbReference>
<evidence type="ECO:0000256" key="1">
    <source>
        <dbReference type="ARBA" id="ARBA00022723"/>
    </source>
</evidence>
<keyword evidence="2 4" id="KW-0863">Zinc-finger</keyword>